<keyword evidence="1" id="KW-0614">Plasmid</keyword>
<gene>
    <name evidence="1" type="ORF">F3L20_32915</name>
</gene>
<evidence type="ECO:0000313" key="1">
    <source>
        <dbReference type="EMBL" id="QER90461.1"/>
    </source>
</evidence>
<dbReference type="EMBL" id="CP043960">
    <property type="protein sequence ID" value="QER90461.1"/>
    <property type="molecule type" value="Genomic_DNA"/>
</dbReference>
<protein>
    <submittedName>
        <fullName evidence="1">Acyl-CoA thioesterase</fullName>
    </submittedName>
</protein>
<name>A0ABX6A0Q5_STRTE</name>
<geneLocation type="plasmid" evidence="1 2">
    <name>unnamed1</name>
</geneLocation>
<accession>A0ABX6A0Q5</accession>
<dbReference type="SUPFAM" id="SSF54637">
    <property type="entry name" value="Thioesterase/thiol ester dehydrase-isomerase"/>
    <property type="match status" value="1"/>
</dbReference>
<dbReference type="Pfam" id="PF13279">
    <property type="entry name" value="4HBT_2"/>
    <property type="match status" value="1"/>
</dbReference>
<sequence length="152" mass="16786">MVDATASSLVFDSVDYGVLIPLDVHFDDLDPYGMLHNSRYTVMTERAFNTYAFSLGFGRSEETVPSHYVVKAVTIVFDLPLIGNGKIAVHLWTERIGHTSATIGFRVCSRDGSTTYAHGTRTIVNVSGETMRPTEWSEGHRAGFDRIQGPEA</sequence>
<dbReference type="RefSeq" id="WP_150157736.1">
    <property type="nucleotide sequence ID" value="NZ_CP043960.1"/>
</dbReference>
<organism evidence="1 2">
    <name type="scientific">Streptomyces tendae</name>
    <dbReference type="NCBI Taxonomy" id="1932"/>
    <lineage>
        <taxon>Bacteria</taxon>
        <taxon>Bacillati</taxon>
        <taxon>Actinomycetota</taxon>
        <taxon>Actinomycetes</taxon>
        <taxon>Kitasatosporales</taxon>
        <taxon>Streptomycetaceae</taxon>
        <taxon>Streptomyces</taxon>
    </lineage>
</organism>
<keyword evidence="2" id="KW-1185">Reference proteome</keyword>
<dbReference type="Gene3D" id="3.10.129.10">
    <property type="entry name" value="Hotdog Thioesterase"/>
    <property type="match status" value="1"/>
</dbReference>
<proteinExistence type="predicted"/>
<dbReference type="InterPro" id="IPR029069">
    <property type="entry name" value="HotDog_dom_sf"/>
</dbReference>
<dbReference type="CDD" id="cd00586">
    <property type="entry name" value="4HBT"/>
    <property type="match status" value="1"/>
</dbReference>
<reference evidence="1 2" key="1">
    <citation type="submission" date="2019-09" db="EMBL/GenBank/DDBJ databases">
        <title>Draft genome sequence of the Ebosin-producing strain Streptomyces sp. 139.</title>
        <authorList>
            <person name="Ai L."/>
            <person name="Geng M."/>
            <person name="Ma M."/>
            <person name="Bai L."/>
        </authorList>
    </citation>
    <scope>NUCLEOTIDE SEQUENCE [LARGE SCALE GENOMIC DNA]</scope>
    <source>
        <strain evidence="1 2">139</strain>
        <plasmid evidence="1 2">unnamed1</plasmid>
    </source>
</reference>
<evidence type="ECO:0000313" key="2">
    <source>
        <dbReference type="Proteomes" id="UP000324308"/>
    </source>
</evidence>
<dbReference type="Proteomes" id="UP000324308">
    <property type="component" value="Plasmid unnamed1"/>
</dbReference>